<dbReference type="Proteomes" id="UP001161247">
    <property type="component" value="Chromosome 5"/>
</dbReference>
<protein>
    <submittedName>
        <fullName evidence="5">OLC1v1005070C1</fullName>
    </submittedName>
</protein>
<name>A0AAV1DG72_OLDCO</name>
<dbReference type="PANTHER" id="PTHR19855">
    <property type="entry name" value="WD40 REPEAT PROTEIN 12, 37"/>
    <property type="match status" value="1"/>
</dbReference>
<dbReference type="SUPFAM" id="SSF81383">
    <property type="entry name" value="F-box domain"/>
    <property type="match status" value="1"/>
</dbReference>
<feature type="region of interest" description="Disordered" evidence="3">
    <location>
        <begin position="440"/>
        <end position="459"/>
    </location>
</feature>
<gene>
    <name evidence="5" type="ORF">OLC1_LOCUS14603</name>
</gene>
<dbReference type="InterPro" id="IPR015943">
    <property type="entry name" value="WD40/YVTN_repeat-like_dom_sf"/>
</dbReference>
<dbReference type="SMART" id="SM00320">
    <property type="entry name" value="WD40"/>
    <property type="match status" value="7"/>
</dbReference>
<reference evidence="5" key="1">
    <citation type="submission" date="2023-03" db="EMBL/GenBank/DDBJ databases">
        <authorList>
            <person name="Julca I."/>
        </authorList>
    </citation>
    <scope>NUCLEOTIDE SEQUENCE</scope>
</reference>
<dbReference type="Gene3D" id="2.130.10.10">
    <property type="entry name" value="YVTN repeat-like/Quinoprotein amine dehydrogenase"/>
    <property type="match status" value="2"/>
</dbReference>
<dbReference type="InterPro" id="IPR036322">
    <property type="entry name" value="WD40_repeat_dom_sf"/>
</dbReference>
<evidence type="ECO:0000313" key="5">
    <source>
        <dbReference type="EMBL" id="CAI9106020.1"/>
    </source>
</evidence>
<evidence type="ECO:0000313" key="6">
    <source>
        <dbReference type="Proteomes" id="UP001161247"/>
    </source>
</evidence>
<accession>A0AAV1DG72</accession>
<evidence type="ECO:0000256" key="3">
    <source>
        <dbReference type="SAM" id="MobiDB-lite"/>
    </source>
</evidence>
<dbReference type="PANTHER" id="PTHR19855:SF19">
    <property type="entry name" value="OS04G0619700 PROTEIN"/>
    <property type="match status" value="1"/>
</dbReference>
<dbReference type="CDD" id="cd09917">
    <property type="entry name" value="F-box_SF"/>
    <property type="match status" value="1"/>
</dbReference>
<dbReference type="SMART" id="SM00256">
    <property type="entry name" value="FBOX"/>
    <property type="match status" value="1"/>
</dbReference>
<dbReference type="SUPFAM" id="SSF50978">
    <property type="entry name" value="WD40 repeat-like"/>
    <property type="match status" value="1"/>
</dbReference>
<evidence type="ECO:0000259" key="4">
    <source>
        <dbReference type="SMART" id="SM00256"/>
    </source>
</evidence>
<dbReference type="Pfam" id="PF00400">
    <property type="entry name" value="WD40"/>
    <property type="match status" value="3"/>
</dbReference>
<dbReference type="PROSITE" id="PS00678">
    <property type="entry name" value="WD_REPEATS_1"/>
    <property type="match status" value="1"/>
</dbReference>
<dbReference type="AlphaFoldDB" id="A0AAV1DG72"/>
<feature type="domain" description="F-box" evidence="4">
    <location>
        <begin position="94"/>
        <end position="134"/>
    </location>
</feature>
<evidence type="ECO:0000256" key="2">
    <source>
        <dbReference type="ARBA" id="ARBA00022737"/>
    </source>
</evidence>
<organism evidence="5 6">
    <name type="scientific">Oldenlandia corymbosa var. corymbosa</name>
    <dbReference type="NCBI Taxonomy" id="529605"/>
    <lineage>
        <taxon>Eukaryota</taxon>
        <taxon>Viridiplantae</taxon>
        <taxon>Streptophyta</taxon>
        <taxon>Embryophyta</taxon>
        <taxon>Tracheophyta</taxon>
        <taxon>Spermatophyta</taxon>
        <taxon>Magnoliopsida</taxon>
        <taxon>eudicotyledons</taxon>
        <taxon>Gunneridae</taxon>
        <taxon>Pentapetalae</taxon>
        <taxon>asterids</taxon>
        <taxon>lamiids</taxon>
        <taxon>Gentianales</taxon>
        <taxon>Rubiaceae</taxon>
        <taxon>Rubioideae</taxon>
        <taxon>Spermacoceae</taxon>
        <taxon>Hedyotis-Oldenlandia complex</taxon>
        <taxon>Oldenlandia</taxon>
    </lineage>
</organism>
<dbReference type="InterPro" id="IPR036047">
    <property type="entry name" value="F-box-like_dom_sf"/>
</dbReference>
<dbReference type="Pfam" id="PF12937">
    <property type="entry name" value="F-box-like"/>
    <property type="match status" value="1"/>
</dbReference>
<evidence type="ECO:0000256" key="1">
    <source>
        <dbReference type="ARBA" id="ARBA00022574"/>
    </source>
</evidence>
<sequence>MAFECRKHTENRLTNSPADFSDCFANVQVDSKAINSTDRGKSAAIDTGKLRPRSKLNGKGGILSSTSQNLVLKSQNLVPATDLVSSFCQSITDLPQVLISEIFNCLDPKDLGIASCVSKFLYKLASEHHVWKKFYCERWGIPVAPCLGLQDADEKSWKDLFVEKEFRSRTFLGRFTSDMLCGHKDAVLTVSVLASKKLIFTSGYDQVVRMWNMEEGMFIASSRPLGCTIRAVAADTKLLVAGGTDGFIHGWKAEDGNPNLFDIKAQNQNLEFRIWEHEGAITCLALDFARIYSGSWDMTVRIWDRSNLKCLNVLVHCDWVWSLVPHENNLASSAGSDVYVWDSTSGIQLAAINNAHKGNAFSLARSHTGKLLFTGGEEGDIHMFEIASDESYDVRKIAKWRPHTGPVHSLAFEFPWLVAASSDGKVSLIDVRNLMRTNKDLSTGNSSEDVDLDEKSVEPPQRMLHGSDCTLFSLDIGPDRIVCGGEEGFVKIWNFTGALETEQRVRTLRGLRLENRMRRRKLQIDMNKKAGRSDQCSVAVKKNQTVADRNSWHNRRRVSGKVNA</sequence>
<dbReference type="InterPro" id="IPR019775">
    <property type="entry name" value="WD40_repeat_CS"/>
</dbReference>
<dbReference type="EMBL" id="OX459122">
    <property type="protein sequence ID" value="CAI9106020.1"/>
    <property type="molecule type" value="Genomic_DNA"/>
</dbReference>
<dbReference type="InterPro" id="IPR001810">
    <property type="entry name" value="F-box_dom"/>
</dbReference>
<proteinExistence type="predicted"/>
<dbReference type="Gene3D" id="1.20.1280.50">
    <property type="match status" value="1"/>
</dbReference>
<keyword evidence="2" id="KW-0677">Repeat</keyword>
<keyword evidence="6" id="KW-1185">Reference proteome</keyword>
<dbReference type="InterPro" id="IPR001680">
    <property type="entry name" value="WD40_rpt"/>
</dbReference>
<keyword evidence="1" id="KW-0853">WD repeat</keyword>